<feature type="region of interest" description="Disordered" evidence="1">
    <location>
        <begin position="92"/>
        <end position="115"/>
    </location>
</feature>
<dbReference type="Proteomes" id="UP000569732">
    <property type="component" value="Unassembled WGS sequence"/>
</dbReference>
<dbReference type="EMBL" id="JACCKB010000210">
    <property type="protein sequence ID" value="NYZ69981.1"/>
    <property type="molecule type" value="Genomic_DNA"/>
</dbReference>
<gene>
    <name evidence="2" type="ORF">H0A36_28615</name>
</gene>
<protein>
    <submittedName>
        <fullName evidence="2">Uncharacterized protein</fullName>
    </submittedName>
</protein>
<name>A0A853IIT5_9GAMM</name>
<feature type="non-terminal residue" evidence="2">
    <location>
        <position position="115"/>
    </location>
</feature>
<sequence>MARELASQMGIAQKGLKNRFILSTVGKGNNQQFIFWLGTYPLAAEDAGKARNLKKKGVAVKKYRFTGAFYKNVYGAKKHVWIRTARNRTAGYSGVSPVSQTPGNVPSHLQGRFPV</sequence>
<evidence type="ECO:0000313" key="3">
    <source>
        <dbReference type="Proteomes" id="UP000569732"/>
    </source>
</evidence>
<dbReference type="RefSeq" id="WP_219340287.1">
    <property type="nucleotide sequence ID" value="NZ_JACCKB010000210.1"/>
</dbReference>
<proteinExistence type="predicted"/>
<organism evidence="2 3">
    <name type="scientific">Spartinivicinus marinus</name>
    <dbReference type="NCBI Taxonomy" id="2994442"/>
    <lineage>
        <taxon>Bacteria</taxon>
        <taxon>Pseudomonadati</taxon>
        <taxon>Pseudomonadota</taxon>
        <taxon>Gammaproteobacteria</taxon>
        <taxon>Oceanospirillales</taxon>
        <taxon>Zooshikellaceae</taxon>
        <taxon>Spartinivicinus</taxon>
    </lineage>
</organism>
<keyword evidence="3" id="KW-1185">Reference proteome</keyword>
<accession>A0A853IIT5</accession>
<evidence type="ECO:0000313" key="2">
    <source>
        <dbReference type="EMBL" id="NYZ69981.1"/>
    </source>
</evidence>
<evidence type="ECO:0000256" key="1">
    <source>
        <dbReference type="SAM" id="MobiDB-lite"/>
    </source>
</evidence>
<comment type="caution">
    <text evidence="2">The sequence shown here is derived from an EMBL/GenBank/DDBJ whole genome shotgun (WGS) entry which is preliminary data.</text>
</comment>
<dbReference type="AlphaFoldDB" id="A0A853IIT5"/>
<reference evidence="2 3" key="1">
    <citation type="submission" date="2020-07" db="EMBL/GenBank/DDBJ databases">
        <title>Endozoicomonas sp. nov., isolated from sediment.</title>
        <authorList>
            <person name="Gu T."/>
        </authorList>
    </citation>
    <scope>NUCLEOTIDE SEQUENCE [LARGE SCALE GENOMIC DNA]</scope>
    <source>
        <strain evidence="2 3">SM1973</strain>
    </source>
</reference>